<dbReference type="AlphaFoldDB" id="A0AAD9U1L8"/>
<reference evidence="1" key="1">
    <citation type="journal article" date="2023" name="Plant J.">
        <title>Genome sequences and population genomics provide insights into the demographic history, inbreeding, and mutation load of two 'living fossil' tree species of Dipteronia.</title>
        <authorList>
            <person name="Feng Y."/>
            <person name="Comes H.P."/>
            <person name="Chen J."/>
            <person name="Zhu S."/>
            <person name="Lu R."/>
            <person name="Zhang X."/>
            <person name="Li P."/>
            <person name="Qiu J."/>
            <person name="Olsen K.M."/>
            <person name="Qiu Y."/>
        </authorList>
    </citation>
    <scope>NUCLEOTIDE SEQUENCE</scope>
    <source>
        <strain evidence="1">KIB01</strain>
    </source>
</reference>
<name>A0AAD9U1L8_9ROSI</name>
<dbReference type="EMBL" id="JANJYI010000006">
    <property type="protein sequence ID" value="KAK2645988.1"/>
    <property type="molecule type" value="Genomic_DNA"/>
</dbReference>
<proteinExistence type="predicted"/>
<evidence type="ECO:0000313" key="1">
    <source>
        <dbReference type="EMBL" id="KAK2645988.1"/>
    </source>
</evidence>
<accession>A0AAD9U1L8</accession>
<evidence type="ECO:0000313" key="2">
    <source>
        <dbReference type="Proteomes" id="UP001280121"/>
    </source>
</evidence>
<comment type="caution">
    <text evidence="1">The sequence shown here is derived from an EMBL/GenBank/DDBJ whole genome shotgun (WGS) entry which is preliminary data.</text>
</comment>
<gene>
    <name evidence="1" type="ORF">Ddye_021183</name>
</gene>
<sequence>MQHVQLRRPTLRIWFCCSSPPVLQLVTVPSGLPQFANRKSQNTKPKCNMFSFIIQIVTFGSSACSLQFRRSSLSPPAFSCSFLLLHFWSSSICEVYEEGISFNAIQNNSFEAMLEATGQFGLGYKEPSRYQLSEPLWKEEVYSTKEA</sequence>
<organism evidence="1 2">
    <name type="scientific">Dipteronia dyeriana</name>
    <dbReference type="NCBI Taxonomy" id="168575"/>
    <lineage>
        <taxon>Eukaryota</taxon>
        <taxon>Viridiplantae</taxon>
        <taxon>Streptophyta</taxon>
        <taxon>Embryophyta</taxon>
        <taxon>Tracheophyta</taxon>
        <taxon>Spermatophyta</taxon>
        <taxon>Magnoliopsida</taxon>
        <taxon>eudicotyledons</taxon>
        <taxon>Gunneridae</taxon>
        <taxon>Pentapetalae</taxon>
        <taxon>rosids</taxon>
        <taxon>malvids</taxon>
        <taxon>Sapindales</taxon>
        <taxon>Sapindaceae</taxon>
        <taxon>Hippocastanoideae</taxon>
        <taxon>Acereae</taxon>
        <taxon>Dipteronia</taxon>
    </lineage>
</organism>
<protein>
    <submittedName>
        <fullName evidence="1">Uncharacterized protein</fullName>
    </submittedName>
</protein>
<dbReference type="Proteomes" id="UP001280121">
    <property type="component" value="Unassembled WGS sequence"/>
</dbReference>
<keyword evidence="2" id="KW-1185">Reference proteome</keyword>